<dbReference type="AlphaFoldDB" id="A0A0D0AF56"/>
<reference evidence="1 2" key="1">
    <citation type="submission" date="2014-04" db="EMBL/GenBank/DDBJ databases">
        <authorList>
            <consortium name="DOE Joint Genome Institute"/>
            <person name="Kuo A."/>
            <person name="Ruytinx J."/>
            <person name="Rineau F."/>
            <person name="Colpaert J."/>
            <person name="Kohler A."/>
            <person name="Nagy L.G."/>
            <person name="Floudas D."/>
            <person name="Copeland A."/>
            <person name="Barry K.W."/>
            <person name="Cichocki N."/>
            <person name="Veneault-Fourrey C."/>
            <person name="LaButti K."/>
            <person name="Lindquist E.A."/>
            <person name="Lipzen A."/>
            <person name="Lundell T."/>
            <person name="Morin E."/>
            <person name="Murat C."/>
            <person name="Sun H."/>
            <person name="Tunlid A."/>
            <person name="Henrissat B."/>
            <person name="Grigoriev I.V."/>
            <person name="Hibbett D.S."/>
            <person name="Martin F."/>
            <person name="Nordberg H.P."/>
            <person name="Cantor M.N."/>
            <person name="Hua S.X."/>
        </authorList>
    </citation>
    <scope>NUCLEOTIDE SEQUENCE [LARGE SCALE GENOMIC DNA]</scope>
    <source>
        <strain evidence="1 2">UH-Slu-Lm8-n1</strain>
    </source>
</reference>
<dbReference type="Proteomes" id="UP000054485">
    <property type="component" value="Unassembled WGS sequence"/>
</dbReference>
<dbReference type="Gene3D" id="3.40.50.300">
    <property type="entry name" value="P-loop containing nucleotide triphosphate hydrolases"/>
    <property type="match status" value="1"/>
</dbReference>
<protein>
    <recommendedName>
        <fullName evidence="3">G domain-containing protein</fullName>
    </recommendedName>
</protein>
<dbReference type="InterPro" id="IPR027417">
    <property type="entry name" value="P-loop_NTPase"/>
</dbReference>
<organism evidence="1 2">
    <name type="scientific">Suillus luteus UH-Slu-Lm8-n1</name>
    <dbReference type="NCBI Taxonomy" id="930992"/>
    <lineage>
        <taxon>Eukaryota</taxon>
        <taxon>Fungi</taxon>
        <taxon>Dikarya</taxon>
        <taxon>Basidiomycota</taxon>
        <taxon>Agaricomycotina</taxon>
        <taxon>Agaricomycetes</taxon>
        <taxon>Agaricomycetidae</taxon>
        <taxon>Boletales</taxon>
        <taxon>Suillineae</taxon>
        <taxon>Suillaceae</taxon>
        <taxon>Suillus</taxon>
    </lineage>
</organism>
<sequence length="305" mass="34907">MAPIDAQGSDLREMIGRFRVLIIGRRNAGKTTILQKVCNTKDNPEIYDTEGRKVPVVLESSIERGNHDIKNAMVFKSNPGFVFHDSCGFEATTEEEFEEMKKFISEGVNAKKLKDRIHAIWQLAEKKFFLECDTGRVPVIVVFTKFAELHSVAYGELKEQLEGLSEEECSRRIEQRVEELFKNTGILDRLSDPNNWARAEYYVCLEDMTEPNANCNNLLQGTTFALDDKELRLCLVSTQQSNLELCIKCAVGTLVDHANRPFGPLRISSEDYQYEIARWFPHLKVRRKLIRPDDGWVAVLTDVVD</sequence>
<dbReference type="SUPFAM" id="SSF52540">
    <property type="entry name" value="P-loop containing nucleoside triphosphate hydrolases"/>
    <property type="match status" value="1"/>
</dbReference>
<keyword evidence="2" id="KW-1185">Reference proteome</keyword>
<evidence type="ECO:0008006" key="3">
    <source>
        <dbReference type="Google" id="ProtNLM"/>
    </source>
</evidence>
<dbReference type="EMBL" id="KN835501">
    <property type="protein sequence ID" value="KIK36754.1"/>
    <property type="molecule type" value="Genomic_DNA"/>
</dbReference>
<dbReference type="InParanoid" id="A0A0D0AF56"/>
<proteinExistence type="predicted"/>
<dbReference type="HOGENOM" id="CLU_023805_1_1_1"/>
<gene>
    <name evidence="1" type="ORF">CY34DRAFT_16166</name>
</gene>
<evidence type="ECO:0000313" key="1">
    <source>
        <dbReference type="EMBL" id="KIK36754.1"/>
    </source>
</evidence>
<reference evidence="2" key="2">
    <citation type="submission" date="2015-01" db="EMBL/GenBank/DDBJ databases">
        <title>Evolutionary Origins and Diversification of the Mycorrhizal Mutualists.</title>
        <authorList>
            <consortium name="DOE Joint Genome Institute"/>
            <consortium name="Mycorrhizal Genomics Consortium"/>
            <person name="Kohler A."/>
            <person name="Kuo A."/>
            <person name="Nagy L.G."/>
            <person name="Floudas D."/>
            <person name="Copeland A."/>
            <person name="Barry K.W."/>
            <person name="Cichocki N."/>
            <person name="Veneault-Fourrey C."/>
            <person name="LaButti K."/>
            <person name="Lindquist E.A."/>
            <person name="Lipzen A."/>
            <person name="Lundell T."/>
            <person name="Morin E."/>
            <person name="Murat C."/>
            <person name="Riley R."/>
            <person name="Ohm R."/>
            <person name="Sun H."/>
            <person name="Tunlid A."/>
            <person name="Henrissat B."/>
            <person name="Grigoriev I.V."/>
            <person name="Hibbett D.S."/>
            <person name="Martin F."/>
        </authorList>
    </citation>
    <scope>NUCLEOTIDE SEQUENCE [LARGE SCALE GENOMIC DNA]</scope>
    <source>
        <strain evidence="2">UH-Slu-Lm8-n1</strain>
    </source>
</reference>
<evidence type="ECO:0000313" key="2">
    <source>
        <dbReference type="Proteomes" id="UP000054485"/>
    </source>
</evidence>
<name>A0A0D0AF56_9AGAM</name>
<accession>A0A0D0AF56</accession>
<dbReference type="STRING" id="930992.A0A0D0AF56"/>
<dbReference type="OrthoDB" id="59699at2759"/>